<keyword evidence="2" id="KW-1185">Reference proteome</keyword>
<dbReference type="AlphaFoldDB" id="A0A401H522"/>
<reference evidence="1 2" key="1">
    <citation type="journal article" date="2018" name="Sci. Rep.">
        <title>Genome sequence of the cauliflower mushroom Sparassis crispa (Hanabiratake) and its association with beneficial usage.</title>
        <authorList>
            <person name="Kiyama R."/>
            <person name="Furutani Y."/>
            <person name="Kawaguchi K."/>
            <person name="Nakanishi T."/>
        </authorList>
    </citation>
    <scope>NUCLEOTIDE SEQUENCE [LARGE SCALE GENOMIC DNA]</scope>
</reference>
<dbReference type="RefSeq" id="XP_027620458.1">
    <property type="nucleotide sequence ID" value="XM_027764657.1"/>
</dbReference>
<comment type="caution">
    <text evidence="1">The sequence shown here is derived from an EMBL/GenBank/DDBJ whole genome shotgun (WGS) entry which is preliminary data.</text>
</comment>
<evidence type="ECO:0000313" key="1">
    <source>
        <dbReference type="EMBL" id="GBE89545.1"/>
    </source>
</evidence>
<evidence type="ECO:0008006" key="3">
    <source>
        <dbReference type="Google" id="ProtNLM"/>
    </source>
</evidence>
<dbReference type="Proteomes" id="UP000287166">
    <property type="component" value="Unassembled WGS sequence"/>
</dbReference>
<protein>
    <recommendedName>
        <fullName evidence="3">Attacin C-terminal domain-containing protein</fullName>
    </recommendedName>
</protein>
<dbReference type="EMBL" id="BFAD01000016">
    <property type="protein sequence ID" value="GBE89545.1"/>
    <property type="molecule type" value="Genomic_DNA"/>
</dbReference>
<sequence length="81" mass="8721">MSACDKLCKDLNRGLQQSKSPWSATPTVNATNSGGFAHVTVEREVGRNTSVGGHVGYEWAGPTPTRQYGAPYGGVHITRRF</sequence>
<dbReference type="InParanoid" id="A0A401H522"/>
<organism evidence="1 2">
    <name type="scientific">Sparassis crispa</name>
    <dbReference type="NCBI Taxonomy" id="139825"/>
    <lineage>
        <taxon>Eukaryota</taxon>
        <taxon>Fungi</taxon>
        <taxon>Dikarya</taxon>
        <taxon>Basidiomycota</taxon>
        <taxon>Agaricomycotina</taxon>
        <taxon>Agaricomycetes</taxon>
        <taxon>Polyporales</taxon>
        <taxon>Sparassidaceae</taxon>
        <taxon>Sparassis</taxon>
    </lineage>
</organism>
<gene>
    <name evidence="1" type="ORF">SCP_1602070</name>
</gene>
<name>A0A401H522_9APHY</name>
<proteinExistence type="predicted"/>
<dbReference type="GeneID" id="38786462"/>
<evidence type="ECO:0000313" key="2">
    <source>
        <dbReference type="Proteomes" id="UP000287166"/>
    </source>
</evidence>
<accession>A0A401H522</accession>